<dbReference type="GO" id="GO:0006203">
    <property type="term" value="P:dGTP catabolic process"/>
    <property type="evidence" value="ECO:0007669"/>
    <property type="project" value="TreeGrafter"/>
</dbReference>
<evidence type="ECO:0000256" key="1">
    <source>
        <dbReference type="ARBA" id="ARBA00005776"/>
    </source>
</evidence>
<dbReference type="PANTHER" id="PTHR11373:SF4">
    <property type="entry name" value="DEOXYNUCLEOSIDE TRIPHOSPHATE TRIPHOSPHOHYDROLASE SAMHD1"/>
    <property type="match status" value="1"/>
</dbReference>
<dbReference type="Pfam" id="PF01966">
    <property type="entry name" value="HD"/>
    <property type="match status" value="1"/>
</dbReference>
<evidence type="ECO:0000313" key="4">
    <source>
        <dbReference type="Proteomes" id="UP001497497"/>
    </source>
</evidence>
<dbReference type="InterPro" id="IPR050135">
    <property type="entry name" value="dGTPase-like"/>
</dbReference>
<dbReference type="InterPro" id="IPR003607">
    <property type="entry name" value="HD/PDEase_dom"/>
</dbReference>
<dbReference type="GO" id="GO:0045088">
    <property type="term" value="P:regulation of innate immune response"/>
    <property type="evidence" value="ECO:0007669"/>
    <property type="project" value="TreeGrafter"/>
</dbReference>
<dbReference type="PANTHER" id="PTHR11373">
    <property type="entry name" value="DEOXYNUCLEOSIDE TRIPHOSPHATE TRIPHOSPHOHYDROLASE"/>
    <property type="match status" value="1"/>
</dbReference>
<comment type="similarity">
    <text evidence="1">Belongs to the SAMHD1 family.</text>
</comment>
<dbReference type="PROSITE" id="PS51831">
    <property type="entry name" value="HD"/>
    <property type="match status" value="1"/>
</dbReference>
<accession>A0AAV2ICE6</accession>
<reference evidence="3 4" key="1">
    <citation type="submission" date="2024-04" db="EMBL/GenBank/DDBJ databases">
        <authorList>
            <consortium name="Genoscope - CEA"/>
            <person name="William W."/>
        </authorList>
    </citation>
    <scope>NUCLEOTIDE SEQUENCE [LARGE SCALE GENOMIC DNA]</scope>
</reference>
<dbReference type="GO" id="GO:0005634">
    <property type="term" value="C:nucleus"/>
    <property type="evidence" value="ECO:0007669"/>
    <property type="project" value="TreeGrafter"/>
</dbReference>
<dbReference type="GO" id="GO:0051607">
    <property type="term" value="P:defense response to virus"/>
    <property type="evidence" value="ECO:0007669"/>
    <property type="project" value="TreeGrafter"/>
</dbReference>
<organism evidence="3 4">
    <name type="scientific">Lymnaea stagnalis</name>
    <name type="common">Great pond snail</name>
    <name type="synonym">Helix stagnalis</name>
    <dbReference type="NCBI Taxonomy" id="6523"/>
    <lineage>
        <taxon>Eukaryota</taxon>
        <taxon>Metazoa</taxon>
        <taxon>Spiralia</taxon>
        <taxon>Lophotrochozoa</taxon>
        <taxon>Mollusca</taxon>
        <taxon>Gastropoda</taxon>
        <taxon>Heterobranchia</taxon>
        <taxon>Euthyneura</taxon>
        <taxon>Panpulmonata</taxon>
        <taxon>Hygrophila</taxon>
        <taxon>Lymnaeoidea</taxon>
        <taxon>Lymnaeidae</taxon>
        <taxon>Lymnaea</taxon>
    </lineage>
</organism>
<keyword evidence="4" id="KW-1185">Reference proteome</keyword>
<dbReference type="InterPro" id="IPR006674">
    <property type="entry name" value="HD_domain"/>
</dbReference>
<proteinExistence type="inferred from homology"/>
<evidence type="ECO:0000313" key="3">
    <source>
        <dbReference type="EMBL" id="CAL1543335.1"/>
    </source>
</evidence>
<comment type="caution">
    <text evidence="3">The sequence shown here is derived from an EMBL/GenBank/DDBJ whole genome shotgun (WGS) entry which is preliminary data.</text>
</comment>
<dbReference type="Proteomes" id="UP001497497">
    <property type="component" value="Unassembled WGS sequence"/>
</dbReference>
<dbReference type="AlphaFoldDB" id="A0AAV2ICE6"/>
<dbReference type="EMBL" id="CAXITT010000541">
    <property type="protein sequence ID" value="CAL1543335.1"/>
    <property type="molecule type" value="Genomic_DNA"/>
</dbReference>
<name>A0AAV2ICE6_LYMST</name>
<evidence type="ECO:0000259" key="2">
    <source>
        <dbReference type="PROSITE" id="PS51831"/>
    </source>
</evidence>
<feature type="domain" description="HD" evidence="2">
    <location>
        <begin position="59"/>
        <end position="206"/>
    </location>
</feature>
<dbReference type="Gene3D" id="1.10.3210.10">
    <property type="entry name" value="Hypothetical protein af1432"/>
    <property type="match status" value="1"/>
</dbReference>
<sequence length="508" mass="59795">MDKSKSEINKKVYSDPVHGNIHIHPACQLIIDTPEFQRLRYLKQMGMASHVYPGAVHTRFEHSLGVCHLAGEFARMLRQKQPLLDITYKDILCVEIAGLCHDLGHGPLSHTFDAQVMAQLSPEANFTHEHASIKMFTHLLEEHQLLHPDGPLTKYELNSDDITFIKEMIYTEKNQKRTGRPEHKAFLYEIVSNKETGVDVDKFDYFARDCHHLGTKNNFHHRRFMMFTRVIYDDSDKKWHICVRDKELLNLYHMYFTRYSLQKFVWYHRVNQSIELMATHALIKASSRLKVDGRCLLKDCINDMKAFSKLNDEILYRIRHSEDRSEDMEEAKAIIERILSRDFYICVYESEPIKQTHLPNEFNDKKEHEIEPIIKQKIMDLCHVSDSLFTVKMSTFDFGRKTDDPLKNMKVFNKKEPNKARKPEEGAASRILVPTNCSEAIIRVFIYKKDPEIETKLRDAALKWKEAQIKDYPEEARGTKIDRLIDDFNRSHPSENEWKRLKQDIMQV</sequence>
<dbReference type="GO" id="GO:0008832">
    <property type="term" value="F:dGTPase activity"/>
    <property type="evidence" value="ECO:0007669"/>
    <property type="project" value="TreeGrafter"/>
</dbReference>
<dbReference type="Gene3D" id="3.30.70.2760">
    <property type="match status" value="1"/>
</dbReference>
<dbReference type="SUPFAM" id="SSF109604">
    <property type="entry name" value="HD-domain/PDEase-like"/>
    <property type="match status" value="1"/>
</dbReference>
<protein>
    <recommendedName>
        <fullName evidence="2">HD domain-containing protein</fullName>
    </recommendedName>
</protein>
<dbReference type="CDD" id="cd00077">
    <property type="entry name" value="HDc"/>
    <property type="match status" value="1"/>
</dbReference>
<gene>
    <name evidence="3" type="ORF">GSLYS_00016869001</name>
</gene>
<dbReference type="SMART" id="SM00471">
    <property type="entry name" value="HDc"/>
    <property type="match status" value="1"/>
</dbReference>